<organism evidence="1 2">
    <name type="scientific">Hymenobacter elongatus</name>
    <dbReference type="NCBI Taxonomy" id="877208"/>
    <lineage>
        <taxon>Bacteria</taxon>
        <taxon>Pseudomonadati</taxon>
        <taxon>Bacteroidota</taxon>
        <taxon>Cytophagia</taxon>
        <taxon>Cytophagales</taxon>
        <taxon>Hymenobacteraceae</taxon>
        <taxon>Hymenobacter</taxon>
    </lineage>
</organism>
<dbReference type="OrthoDB" id="884755at2"/>
<evidence type="ECO:0000313" key="2">
    <source>
        <dbReference type="Proteomes" id="UP000297739"/>
    </source>
</evidence>
<sequence>MGASPVINARRAWTGPVANPAREENGLALFEGEAVGGLLYDCGTGPQKPLEARIAGLEREAAVLQELLEGLPESSSA</sequence>
<dbReference type="RefSeq" id="WP_135498154.1">
    <property type="nucleotide sequence ID" value="NZ_SRLD01000023.1"/>
</dbReference>
<dbReference type="AlphaFoldDB" id="A0A4Z0PLF7"/>
<gene>
    <name evidence="1" type="ORF">E5J99_12545</name>
</gene>
<dbReference type="Proteomes" id="UP000297739">
    <property type="component" value="Unassembled WGS sequence"/>
</dbReference>
<evidence type="ECO:0000313" key="1">
    <source>
        <dbReference type="EMBL" id="TGE15426.1"/>
    </source>
</evidence>
<comment type="caution">
    <text evidence="1">The sequence shown here is derived from an EMBL/GenBank/DDBJ whole genome shotgun (WGS) entry which is preliminary data.</text>
</comment>
<dbReference type="EMBL" id="SRLD01000023">
    <property type="protein sequence ID" value="TGE15426.1"/>
    <property type="molecule type" value="Genomic_DNA"/>
</dbReference>
<name>A0A4Z0PLF7_9BACT</name>
<protein>
    <submittedName>
        <fullName evidence="1">Uncharacterized protein</fullName>
    </submittedName>
</protein>
<accession>A0A4Z0PLF7</accession>
<keyword evidence="2" id="KW-1185">Reference proteome</keyword>
<proteinExistence type="predicted"/>
<reference evidence="1 2" key="1">
    <citation type="submission" date="2019-04" db="EMBL/GenBank/DDBJ databases">
        <authorList>
            <person name="Feng G."/>
            <person name="Zhang J."/>
            <person name="Zhu H."/>
        </authorList>
    </citation>
    <scope>NUCLEOTIDE SEQUENCE [LARGE SCALE GENOMIC DNA]</scope>
    <source>
        <strain evidence="1 2">JCM 17223</strain>
    </source>
</reference>